<protein>
    <submittedName>
        <fullName evidence="1">HotDog domain-containing protein</fullName>
    </submittedName>
</protein>
<dbReference type="OrthoDB" id="506431at2759"/>
<keyword evidence="2" id="KW-1185">Reference proteome</keyword>
<sequence>MATIVPTKSNQRQTVYRVASSPTNDAINEIGHFIFHYPLTMALRRNPQYRESRPHLHAPASLRGEDLLDGALAGHQKITAPPYIFEKAGQSMTMIMHLGGDVCSYSGIVQGGLLPTIPDECLVRYCCPAFDKKVGVTANLSVDYRSPAKANSFYVLKADVTEFQGRKAWAKGCIETLPVAS</sequence>
<reference evidence="1" key="1">
    <citation type="submission" date="2022-12" db="EMBL/GenBank/DDBJ databases">
        <authorList>
            <person name="Petersen C."/>
        </authorList>
    </citation>
    <scope>NUCLEOTIDE SEQUENCE</scope>
    <source>
        <strain evidence="1">IBT 29677</strain>
    </source>
</reference>
<dbReference type="EMBL" id="JAPZBU010000004">
    <property type="protein sequence ID" value="KAJ5408907.1"/>
    <property type="molecule type" value="Genomic_DNA"/>
</dbReference>
<dbReference type="SUPFAM" id="SSF54637">
    <property type="entry name" value="Thioesterase/thiol ester dehydrase-isomerase"/>
    <property type="match status" value="1"/>
</dbReference>
<organism evidence="1 2">
    <name type="scientific">Penicillium cosmopolitanum</name>
    <dbReference type="NCBI Taxonomy" id="1131564"/>
    <lineage>
        <taxon>Eukaryota</taxon>
        <taxon>Fungi</taxon>
        <taxon>Dikarya</taxon>
        <taxon>Ascomycota</taxon>
        <taxon>Pezizomycotina</taxon>
        <taxon>Eurotiomycetes</taxon>
        <taxon>Eurotiomycetidae</taxon>
        <taxon>Eurotiales</taxon>
        <taxon>Aspergillaceae</taxon>
        <taxon>Penicillium</taxon>
    </lineage>
</organism>
<dbReference type="GeneID" id="81366407"/>
<dbReference type="RefSeq" id="XP_056493222.1">
    <property type="nucleotide sequence ID" value="XM_056627427.1"/>
</dbReference>
<gene>
    <name evidence="1" type="ORF">N7509_002790</name>
</gene>
<dbReference type="InterPro" id="IPR052061">
    <property type="entry name" value="PTE-AB_protein"/>
</dbReference>
<name>A0A9W9W9S2_9EURO</name>
<evidence type="ECO:0000313" key="1">
    <source>
        <dbReference type="EMBL" id="KAJ5408907.1"/>
    </source>
</evidence>
<proteinExistence type="predicted"/>
<accession>A0A9W9W9S2</accession>
<evidence type="ECO:0000313" key="2">
    <source>
        <dbReference type="Proteomes" id="UP001147747"/>
    </source>
</evidence>
<reference evidence="1" key="2">
    <citation type="journal article" date="2023" name="IMA Fungus">
        <title>Comparative genomic study of the Penicillium genus elucidates a diverse pangenome and 15 lateral gene transfer events.</title>
        <authorList>
            <person name="Petersen C."/>
            <person name="Sorensen T."/>
            <person name="Nielsen M.R."/>
            <person name="Sondergaard T.E."/>
            <person name="Sorensen J.L."/>
            <person name="Fitzpatrick D.A."/>
            <person name="Frisvad J.C."/>
            <person name="Nielsen K.L."/>
        </authorList>
    </citation>
    <scope>NUCLEOTIDE SEQUENCE</scope>
    <source>
        <strain evidence="1">IBT 29677</strain>
    </source>
</reference>
<comment type="caution">
    <text evidence="1">The sequence shown here is derived from an EMBL/GenBank/DDBJ whole genome shotgun (WGS) entry which is preliminary data.</text>
</comment>
<dbReference type="PANTHER" id="PTHR47260:SF7">
    <property type="entry name" value="THIOESTERASE FAMILY PROTEIN (AFU_ORTHOLOGUE AFUA_1G10800)"/>
    <property type="match status" value="1"/>
</dbReference>
<dbReference type="PANTHER" id="PTHR47260">
    <property type="entry name" value="UPF0644 PROTEIN PB2B4.06"/>
    <property type="match status" value="1"/>
</dbReference>
<dbReference type="Proteomes" id="UP001147747">
    <property type="component" value="Unassembled WGS sequence"/>
</dbReference>
<dbReference type="Gene3D" id="3.10.129.10">
    <property type="entry name" value="Hotdog Thioesterase"/>
    <property type="match status" value="1"/>
</dbReference>
<dbReference type="AlphaFoldDB" id="A0A9W9W9S2"/>
<dbReference type="InterPro" id="IPR029069">
    <property type="entry name" value="HotDog_dom_sf"/>
</dbReference>